<dbReference type="PANTHER" id="PTHR43537:SF5">
    <property type="entry name" value="UXU OPERON TRANSCRIPTIONAL REGULATOR"/>
    <property type="match status" value="1"/>
</dbReference>
<organism evidence="5 6">
    <name type="scientific">Metallosphaera yellowstonensis MK1</name>
    <dbReference type="NCBI Taxonomy" id="671065"/>
    <lineage>
        <taxon>Archaea</taxon>
        <taxon>Thermoproteota</taxon>
        <taxon>Thermoprotei</taxon>
        <taxon>Sulfolobales</taxon>
        <taxon>Sulfolobaceae</taxon>
        <taxon>Metallosphaera</taxon>
    </lineage>
</organism>
<dbReference type="HOGENOM" id="CLU_017584_5_1_2"/>
<dbReference type="Gene3D" id="1.10.10.10">
    <property type="entry name" value="Winged helix-like DNA-binding domain superfamily/Winged helix DNA-binding domain"/>
    <property type="match status" value="1"/>
</dbReference>
<dbReference type="InterPro" id="IPR036390">
    <property type="entry name" value="WH_DNA-bd_sf"/>
</dbReference>
<keyword evidence="1" id="KW-0805">Transcription regulation</keyword>
<dbReference type="SUPFAM" id="SSF46785">
    <property type="entry name" value="Winged helix' DNA-binding domain"/>
    <property type="match status" value="1"/>
</dbReference>
<dbReference type="InterPro" id="IPR000524">
    <property type="entry name" value="Tscrpt_reg_HTH_GntR"/>
</dbReference>
<dbReference type="SUPFAM" id="SSF48008">
    <property type="entry name" value="GntR ligand-binding domain-like"/>
    <property type="match status" value="1"/>
</dbReference>
<dbReference type="Pfam" id="PF07729">
    <property type="entry name" value="FCD"/>
    <property type="match status" value="1"/>
</dbReference>
<dbReference type="PROSITE" id="PS50949">
    <property type="entry name" value="HTH_GNTR"/>
    <property type="match status" value="1"/>
</dbReference>
<protein>
    <submittedName>
        <fullName evidence="5">Transcriptional regulator</fullName>
    </submittedName>
</protein>
<name>H2C0P3_9CREN</name>
<dbReference type="InterPro" id="IPR008920">
    <property type="entry name" value="TF_FadR/GntR_C"/>
</dbReference>
<evidence type="ECO:0000256" key="2">
    <source>
        <dbReference type="ARBA" id="ARBA00023125"/>
    </source>
</evidence>
<dbReference type="CDD" id="cd07377">
    <property type="entry name" value="WHTH_GntR"/>
    <property type="match status" value="1"/>
</dbReference>
<dbReference type="GO" id="GO:0003700">
    <property type="term" value="F:DNA-binding transcription factor activity"/>
    <property type="evidence" value="ECO:0007669"/>
    <property type="project" value="InterPro"/>
</dbReference>
<dbReference type="AlphaFoldDB" id="H2C0P3"/>
<dbReference type="SMART" id="SM00345">
    <property type="entry name" value="HTH_GNTR"/>
    <property type="match status" value="1"/>
</dbReference>
<dbReference type="PANTHER" id="PTHR43537">
    <property type="entry name" value="TRANSCRIPTIONAL REGULATOR, GNTR FAMILY"/>
    <property type="match status" value="1"/>
</dbReference>
<dbReference type="STRING" id="671065.MetMK1DRAFT_00001140"/>
<dbReference type="RefSeq" id="WP_009069469.1">
    <property type="nucleotide sequence ID" value="NZ_JH597755.1"/>
</dbReference>
<dbReference type="Proteomes" id="UP000003980">
    <property type="component" value="Unassembled WGS sequence"/>
</dbReference>
<sequence length="219" mass="25536">MASNLSKMAYDEILKKIVAGEYRQGQLLTEDKLCKELNMSRTPVREALRVLESEGVIKKVNRSYTVIYVTAKEVEFLYEVRIPLEITASGLAAERATEQDIQEMERVLRDVEGETFKENPDPAKLAELNGYFHDILARASGNPFLQSYLREVRLKLRIVRVTLFTSFDRRLDELREHKEIFNAVKARDSSRAREVMSEHERNVLEYLRNRVFPILLQRS</sequence>
<evidence type="ECO:0000256" key="3">
    <source>
        <dbReference type="ARBA" id="ARBA00023163"/>
    </source>
</evidence>
<proteinExistence type="predicted"/>
<feature type="domain" description="HTH gntR-type" evidence="4">
    <location>
        <begin position="3"/>
        <end position="72"/>
    </location>
</feature>
<evidence type="ECO:0000313" key="5">
    <source>
        <dbReference type="EMBL" id="EHP71305.1"/>
    </source>
</evidence>
<dbReference type="SMART" id="SM00895">
    <property type="entry name" value="FCD"/>
    <property type="match status" value="1"/>
</dbReference>
<dbReference type="EMBL" id="JH597755">
    <property type="protein sequence ID" value="EHP71305.1"/>
    <property type="molecule type" value="Genomic_DNA"/>
</dbReference>
<reference evidence="5 6" key="1">
    <citation type="submission" date="2012-01" db="EMBL/GenBank/DDBJ databases">
        <title>Improved High-Quality Draft sequence of Metallosphaera yellowstonensis MK1.</title>
        <authorList>
            <consortium name="US DOE Joint Genome Institute"/>
            <person name="Lucas S."/>
            <person name="Han J."/>
            <person name="Cheng J.-F."/>
            <person name="Goodwin L."/>
            <person name="Pitluck S."/>
            <person name="Peters L."/>
            <person name="Teshima H."/>
            <person name="Detter J.C."/>
            <person name="Han C."/>
            <person name="Tapia R."/>
            <person name="Land M."/>
            <person name="Hauser L."/>
            <person name="Kyrpides N."/>
            <person name="Kozubal M."/>
            <person name="Macur R.E."/>
            <person name="Jay Z."/>
            <person name="Inskeep W."/>
            <person name="Woyke T."/>
        </authorList>
    </citation>
    <scope>NUCLEOTIDE SEQUENCE [LARGE SCALE GENOMIC DNA]</scope>
    <source>
        <strain evidence="5 6">MK1</strain>
    </source>
</reference>
<dbReference type="GO" id="GO:0003677">
    <property type="term" value="F:DNA binding"/>
    <property type="evidence" value="ECO:0007669"/>
    <property type="project" value="UniProtKB-KW"/>
</dbReference>
<dbReference type="InterPro" id="IPR011711">
    <property type="entry name" value="GntR_C"/>
</dbReference>
<dbReference type="OrthoDB" id="56898at2157"/>
<keyword evidence="3" id="KW-0804">Transcription</keyword>
<evidence type="ECO:0000256" key="1">
    <source>
        <dbReference type="ARBA" id="ARBA00023015"/>
    </source>
</evidence>
<evidence type="ECO:0000259" key="4">
    <source>
        <dbReference type="PROSITE" id="PS50949"/>
    </source>
</evidence>
<evidence type="ECO:0000313" key="6">
    <source>
        <dbReference type="Proteomes" id="UP000003980"/>
    </source>
</evidence>
<keyword evidence="2" id="KW-0238">DNA-binding</keyword>
<dbReference type="InterPro" id="IPR036388">
    <property type="entry name" value="WH-like_DNA-bd_sf"/>
</dbReference>
<dbReference type="eggNOG" id="arCOG06044">
    <property type="taxonomic scope" value="Archaea"/>
</dbReference>
<dbReference type="PRINTS" id="PR00035">
    <property type="entry name" value="HTHGNTR"/>
</dbReference>
<accession>H2C0P3</accession>
<dbReference type="Gene3D" id="1.20.120.530">
    <property type="entry name" value="GntR ligand-binding domain-like"/>
    <property type="match status" value="1"/>
</dbReference>
<dbReference type="Pfam" id="PF00392">
    <property type="entry name" value="GntR"/>
    <property type="match status" value="1"/>
</dbReference>
<keyword evidence="6" id="KW-1185">Reference proteome</keyword>
<gene>
    <name evidence="5" type="ORF">MetMK1DRAFT_00001140</name>
</gene>